<name>A0A183DUP4_9BILA</name>
<gene>
    <name evidence="1" type="ORF">GPUH_LOCUS12435</name>
</gene>
<keyword evidence="2" id="KW-1185">Reference proteome</keyword>
<dbReference type="AlphaFoldDB" id="A0A183DUP4"/>
<dbReference type="Proteomes" id="UP000271098">
    <property type="component" value="Unassembled WGS sequence"/>
</dbReference>
<reference evidence="3" key="1">
    <citation type="submission" date="2016-06" db="UniProtKB">
        <authorList>
            <consortium name="WormBaseParasite"/>
        </authorList>
    </citation>
    <scope>IDENTIFICATION</scope>
</reference>
<protein>
    <submittedName>
        <fullName evidence="3">SOCS box domain-containing protein</fullName>
    </submittedName>
</protein>
<dbReference type="WBParaSite" id="GPUH_0001244901-mRNA-1">
    <property type="protein sequence ID" value="GPUH_0001244901-mRNA-1"/>
    <property type="gene ID" value="GPUH_0001244901"/>
</dbReference>
<proteinExistence type="predicted"/>
<reference evidence="1 2" key="2">
    <citation type="submission" date="2018-11" db="EMBL/GenBank/DDBJ databases">
        <authorList>
            <consortium name="Pathogen Informatics"/>
        </authorList>
    </citation>
    <scope>NUCLEOTIDE SEQUENCE [LARGE SCALE GENOMIC DNA]</scope>
</reference>
<organism evidence="3">
    <name type="scientific">Gongylonema pulchrum</name>
    <dbReference type="NCBI Taxonomy" id="637853"/>
    <lineage>
        <taxon>Eukaryota</taxon>
        <taxon>Metazoa</taxon>
        <taxon>Ecdysozoa</taxon>
        <taxon>Nematoda</taxon>
        <taxon>Chromadorea</taxon>
        <taxon>Rhabditida</taxon>
        <taxon>Spirurina</taxon>
        <taxon>Spiruromorpha</taxon>
        <taxon>Spiruroidea</taxon>
        <taxon>Gongylonematidae</taxon>
        <taxon>Gongylonema</taxon>
    </lineage>
</organism>
<evidence type="ECO:0000313" key="2">
    <source>
        <dbReference type="Proteomes" id="UP000271098"/>
    </source>
</evidence>
<sequence length="89" mass="10294">MLQLLLKFNDNVRHLMVVPLQTAGCCASRRVPSGASHYRQVNLRLSQIYLRISQNKRIKDFLVNSLTNVHVSQLREVLTQEPEDPGQFY</sequence>
<evidence type="ECO:0000313" key="1">
    <source>
        <dbReference type="EMBL" id="VDN20449.1"/>
    </source>
</evidence>
<accession>A0A183DUP4</accession>
<dbReference type="EMBL" id="UYRT01079310">
    <property type="protein sequence ID" value="VDN20449.1"/>
    <property type="molecule type" value="Genomic_DNA"/>
</dbReference>
<evidence type="ECO:0000313" key="3">
    <source>
        <dbReference type="WBParaSite" id="GPUH_0001244901-mRNA-1"/>
    </source>
</evidence>